<gene>
    <name evidence="2" type="ORF">UX19_C0005G0002</name>
</gene>
<proteinExistence type="predicted"/>
<evidence type="ECO:0000313" key="2">
    <source>
        <dbReference type="EMBL" id="KKU12170.1"/>
    </source>
</evidence>
<accession>A0A0G1QU70</accession>
<sequence>MISQRNIHVKLLLSPQKWYESNIQISFSPTYENVLAIPVSSITEDNKVFIKTKRGYVERKIKTGLQNDTRAQVISGLSQNDEVVVESTLVPKKTQARFPFRFFIR</sequence>
<comment type="caution">
    <text evidence="2">The sequence shown here is derived from an EMBL/GenBank/DDBJ whole genome shotgun (WGS) entry which is preliminary data.</text>
</comment>
<evidence type="ECO:0000313" key="3">
    <source>
        <dbReference type="Proteomes" id="UP000034653"/>
    </source>
</evidence>
<dbReference type="Gene3D" id="2.40.420.20">
    <property type="match status" value="1"/>
</dbReference>
<feature type="domain" description="CzcB-like C-terminal circularly permuted SH3-like" evidence="1">
    <location>
        <begin position="39"/>
        <end position="88"/>
    </location>
</feature>
<dbReference type="Pfam" id="PF25975">
    <property type="entry name" value="CzcB_C"/>
    <property type="match status" value="1"/>
</dbReference>
<dbReference type="InterPro" id="IPR058649">
    <property type="entry name" value="CzcB_C"/>
</dbReference>
<dbReference type="AlphaFoldDB" id="A0A0G1QU70"/>
<protein>
    <submittedName>
        <fullName evidence="2">Acr family acridine efflux pump AcrA</fullName>
    </submittedName>
</protein>
<dbReference type="EMBL" id="LCLG01000005">
    <property type="protein sequence ID" value="KKU12170.1"/>
    <property type="molecule type" value="Genomic_DNA"/>
</dbReference>
<organism evidence="2 3">
    <name type="scientific">Candidatus Woesebacteria bacterium GW2011_GWA1_45_8</name>
    <dbReference type="NCBI Taxonomy" id="1618559"/>
    <lineage>
        <taxon>Bacteria</taxon>
        <taxon>Candidatus Woeseibacteriota</taxon>
    </lineage>
</organism>
<reference evidence="2 3" key="1">
    <citation type="journal article" date="2015" name="Nature">
        <title>rRNA introns, odd ribosomes, and small enigmatic genomes across a large radiation of phyla.</title>
        <authorList>
            <person name="Brown C.T."/>
            <person name="Hug L.A."/>
            <person name="Thomas B.C."/>
            <person name="Sharon I."/>
            <person name="Castelle C.J."/>
            <person name="Singh A."/>
            <person name="Wilkins M.J."/>
            <person name="Williams K.H."/>
            <person name="Banfield J.F."/>
        </authorList>
    </citation>
    <scope>NUCLEOTIDE SEQUENCE [LARGE SCALE GENOMIC DNA]</scope>
</reference>
<evidence type="ECO:0000259" key="1">
    <source>
        <dbReference type="Pfam" id="PF25975"/>
    </source>
</evidence>
<dbReference type="Proteomes" id="UP000034653">
    <property type="component" value="Unassembled WGS sequence"/>
</dbReference>
<name>A0A0G1QU70_9BACT</name>